<accession>A0A4Y2FUW3</accession>
<dbReference type="AlphaFoldDB" id="A0A4Y2FUW3"/>
<name>A0A4Y2FUW3_ARAVE</name>
<evidence type="ECO:0000313" key="2">
    <source>
        <dbReference type="Proteomes" id="UP000499080"/>
    </source>
</evidence>
<dbReference type="Pfam" id="PF21797">
    <property type="entry name" value="CycT2-like_C"/>
    <property type="match status" value="1"/>
</dbReference>
<sequence length="126" mass="14462">MGHHARPTRGGNLLSMRSRKQTMWHQFLIESSLVCPRRKEKSKNSKERNGKRSGFNMLIEHPHMHVIKFCQLVKANKDLAKTSYMLATTRNLHSALFLAAEAQEECRKVEHVTKVAYALKNSPIHG</sequence>
<proteinExistence type="predicted"/>
<keyword evidence="2" id="KW-1185">Reference proteome</keyword>
<evidence type="ECO:0000313" key="1">
    <source>
        <dbReference type="EMBL" id="GBM45302.1"/>
    </source>
</evidence>
<dbReference type="Gene3D" id="1.10.472.10">
    <property type="entry name" value="Cyclin-like"/>
    <property type="match status" value="1"/>
</dbReference>
<organism evidence="1 2">
    <name type="scientific">Araneus ventricosus</name>
    <name type="common">Orbweaver spider</name>
    <name type="synonym">Epeira ventricosa</name>
    <dbReference type="NCBI Taxonomy" id="182803"/>
    <lineage>
        <taxon>Eukaryota</taxon>
        <taxon>Metazoa</taxon>
        <taxon>Ecdysozoa</taxon>
        <taxon>Arthropoda</taxon>
        <taxon>Chelicerata</taxon>
        <taxon>Arachnida</taxon>
        <taxon>Araneae</taxon>
        <taxon>Araneomorphae</taxon>
        <taxon>Entelegynae</taxon>
        <taxon>Araneoidea</taxon>
        <taxon>Araneidae</taxon>
        <taxon>Araneus</taxon>
    </lineage>
</organism>
<reference evidence="1 2" key="1">
    <citation type="journal article" date="2019" name="Sci. Rep.">
        <title>Orb-weaving spider Araneus ventricosus genome elucidates the spidroin gene catalogue.</title>
        <authorList>
            <person name="Kono N."/>
            <person name="Nakamura H."/>
            <person name="Ohtoshi R."/>
            <person name="Moran D.A.P."/>
            <person name="Shinohara A."/>
            <person name="Yoshida Y."/>
            <person name="Fujiwara M."/>
            <person name="Mori M."/>
            <person name="Tomita M."/>
            <person name="Arakawa K."/>
        </authorList>
    </citation>
    <scope>NUCLEOTIDE SEQUENCE [LARGE SCALE GENOMIC DNA]</scope>
</reference>
<gene>
    <name evidence="1" type="ORF">AVEN_54372_1</name>
</gene>
<protein>
    <submittedName>
        <fullName evidence="1">Uncharacterized protein</fullName>
    </submittedName>
</protein>
<dbReference type="OrthoDB" id="25002at2759"/>
<dbReference type="EMBL" id="BGPR01001096">
    <property type="protein sequence ID" value="GBM45302.1"/>
    <property type="molecule type" value="Genomic_DNA"/>
</dbReference>
<comment type="caution">
    <text evidence="1">The sequence shown here is derived from an EMBL/GenBank/DDBJ whole genome shotgun (WGS) entry which is preliminary data.</text>
</comment>
<dbReference type="Proteomes" id="UP000499080">
    <property type="component" value="Unassembled WGS sequence"/>
</dbReference>